<reference evidence="1 2" key="1">
    <citation type="submission" date="2020-08" db="EMBL/GenBank/DDBJ databases">
        <title>Genomic Encyclopedia of Type Strains, Phase IV (KMG-V): Genome sequencing to study the core and pangenomes of soil and plant-associated prokaryotes.</title>
        <authorList>
            <person name="Whitman W."/>
        </authorList>
    </citation>
    <scope>NUCLEOTIDE SEQUENCE [LARGE SCALE GENOMIC DNA]</scope>
    <source>
        <strain evidence="1 2">X5P2</strain>
    </source>
</reference>
<dbReference type="Gene3D" id="3.30.70.100">
    <property type="match status" value="1"/>
</dbReference>
<evidence type="ECO:0000313" key="1">
    <source>
        <dbReference type="EMBL" id="MBB5326516.1"/>
    </source>
</evidence>
<dbReference type="RefSeq" id="WP_183972526.1">
    <property type="nucleotide sequence ID" value="NZ_JACHEB010000001.1"/>
</dbReference>
<proteinExistence type="predicted"/>
<comment type="caution">
    <text evidence="1">The sequence shown here is derived from an EMBL/GenBank/DDBJ whole genome shotgun (WGS) entry which is preliminary data.</text>
</comment>
<sequence>MFQISLRMMARPNRSMEAVEAMRSIRIASRMDRGFIEGRIFREVDNPDALCFEQDWSSEPELKSHIRSSCFTDLLMLMETSPEVPLLEIHSVRDVFGMNYIEAVRYSDN</sequence>
<dbReference type="AlphaFoldDB" id="A0A9X0Q977"/>
<dbReference type="Proteomes" id="UP000535182">
    <property type="component" value="Unassembled WGS sequence"/>
</dbReference>
<dbReference type="SUPFAM" id="SSF54909">
    <property type="entry name" value="Dimeric alpha+beta barrel"/>
    <property type="match status" value="1"/>
</dbReference>
<dbReference type="InterPro" id="IPR011008">
    <property type="entry name" value="Dimeric_a/b-barrel"/>
</dbReference>
<keyword evidence="1" id="KW-0503">Monooxygenase</keyword>
<gene>
    <name evidence="1" type="ORF">HDF14_000110</name>
</gene>
<dbReference type="EMBL" id="JACHEB010000001">
    <property type="protein sequence ID" value="MBB5326516.1"/>
    <property type="molecule type" value="Genomic_DNA"/>
</dbReference>
<protein>
    <submittedName>
        <fullName evidence="1">Quinol monooxygenase YgiN</fullName>
    </submittedName>
</protein>
<organism evidence="1 2">
    <name type="scientific">Tunturiibacter gelidiferens</name>
    <dbReference type="NCBI Taxonomy" id="3069689"/>
    <lineage>
        <taxon>Bacteria</taxon>
        <taxon>Pseudomonadati</taxon>
        <taxon>Acidobacteriota</taxon>
        <taxon>Terriglobia</taxon>
        <taxon>Terriglobales</taxon>
        <taxon>Acidobacteriaceae</taxon>
        <taxon>Tunturiibacter</taxon>
    </lineage>
</organism>
<name>A0A9X0Q977_9BACT</name>
<dbReference type="GO" id="GO:0004497">
    <property type="term" value="F:monooxygenase activity"/>
    <property type="evidence" value="ECO:0007669"/>
    <property type="project" value="UniProtKB-KW"/>
</dbReference>
<keyword evidence="2" id="KW-1185">Reference proteome</keyword>
<accession>A0A9X0Q977</accession>
<evidence type="ECO:0000313" key="2">
    <source>
        <dbReference type="Proteomes" id="UP000535182"/>
    </source>
</evidence>
<keyword evidence="1" id="KW-0560">Oxidoreductase</keyword>